<dbReference type="Proteomes" id="UP000184076">
    <property type="component" value="Unassembled WGS sequence"/>
</dbReference>
<dbReference type="SUPFAM" id="SSF88713">
    <property type="entry name" value="Glycoside hydrolase/deacetylase"/>
    <property type="match status" value="1"/>
</dbReference>
<accession>A0A1M4SMQ8</accession>
<evidence type="ECO:0000259" key="1">
    <source>
        <dbReference type="Pfam" id="PF01522"/>
    </source>
</evidence>
<sequence length="271" mass="31242">MKTSATWTAAIRPRTCSPLWRKPPESWKARLEAACRFPGGSYSPELFFRADDIGAGGRAFHALCDLFRKHGVPLALAVVPAWLSRSRVDQLFQSAPLEEDLWGWHQHGWRHVNWQKAGKKSEFGEQRPLDKQWKDIWQGSNKMKEIFGERALPVFTPPWNRFSDATLVVLEQLGFEGISTTEHLPRNSKAAKRLTNLRILVDLHTRKGDDPEQDYEKLLRELSGVLARKEPVGIMIHHQRMTPFAFQFLDAFLEIVRKNKPDAFRHLSDLI</sequence>
<dbReference type="EMBL" id="FQVB01000003">
    <property type="protein sequence ID" value="SHE33554.1"/>
    <property type="molecule type" value="Genomic_DNA"/>
</dbReference>
<organism evidence="2 3">
    <name type="scientific">Desulfacinum infernum DSM 9756</name>
    <dbReference type="NCBI Taxonomy" id="1121391"/>
    <lineage>
        <taxon>Bacteria</taxon>
        <taxon>Pseudomonadati</taxon>
        <taxon>Thermodesulfobacteriota</taxon>
        <taxon>Syntrophobacteria</taxon>
        <taxon>Syntrophobacterales</taxon>
        <taxon>Syntrophobacteraceae</taxon>
        <taxon>Desulfacinum</taxon>
    </lineage>
</organism>
<dbReference type="Pfam" id="PF01522">
    <property type="entry name" value="Polysacc_deac_1"/>
    <property type="match status" value="1"/>
</dbReference>
<dbReference type="GO" id="GO:0016810">
    <property type="term" value="F:hydrolase activity, acting on carbon-nitrogen (but not peptide) bonds"/>
    <property type="evidence" value="ECO:0007669"/>
    <property type="project" value="InterPro"/>
</dbReference>
<evidence type="ECO:0000313" key="2">
    <source>
        <dbReference type="EMBL" id="SHE33554.1"/>
    </source>
</evidence>
<feature type="domain" description="NodB homology" evidence="1">
    <location>
        <begin position="59"/>
        <end position="176"/>
    </location>
</feature>
<keyword evidence="3" id="KW-1185">Reference proteome</keyword>
<dbReference type="RefSeq" id="WP_073035988.1">
    <property type="nucleotide sequence ID" value="NZ_FQVB01000003.1"/>
</dbReference>
<dbReference type="CDD" id="cd10928">
    <property type="entry name" value="CE4_u4"/>
    <property type="match status" value="1"/>
</dbReference>
<dbReference type="InterPro" id="IPR011330">
    <property type="entry name" value="Glyco_hydro/deAcase_b/a-brl"/>
</dbReference>
<proteinExistence type="predicted"/>
<name>A0A1M4SMQ8_9BACT</name>
<gene>
    <name evidence="2" type="ORF">SAMN02745206_00140</name>
</gene>
<dbReference type="InterPro" id="IPR002509">
    <property type="entry name" value="NODB_dom"/>
</dbReference>
<protein>
    <submittedName>
        <fullName evidence="2">Polysaccharide deacetylase</fullName>
    </submittedName>
</protein>
<evidence type="ECO:0000313" key="3">
    <source>
        <dbReference type="Proteomes" id="UP000184076"/>
    </source>
</evidence>
<dbReference type="GO" id="GO:0005975">
    <property type="term" value="P:carbohydrate metabolic process"/>
    <property type="evidence" value="ECO:0007669"/>
    <property type="project" value="InterPro"/>
</dbReference>
<dbReference type="Gene3D" id="3.20.20.370">
    <property type="entry name" value="Glycoside hydrolase/deacetylase"/>
    <property type="match status" value="1"/>
</dbReference>
<dbReference type="InterPro" id="IPR049591">
    <property type="entry name" value="CE4_u4-like"/>
</dbReference>
<reference evidence="3" key="1">
    <citation type="submission" date="2016-11" db="EMBL/GenBank/DDBJ databases">
        <authorList>
            <person name="Varghese N."/>
            <person name="Submissions S."/>
        </authorList>
    </citation>
    <scope>NUCLEOTIDE SEQUENCE [LARGE SCALE GENOMIC DNA]</scope>
    <source>
        <strain evidence="3">DSM 9756</strain>
    </source>
</reference>
<dbReference type="AlphaFoldDB" id="A0A1M4SMQ8"/>
<dbReference type="STRING" id="1121391.SAMN02745206_00140"/>